<dbReference type="GO" id="GO:0009247">
    <property type="term" value="P:glycolipid biosynthetic process"/>
    <property type="evidence" value="ECO:0007669"/>
    <property type="project" value="InterPro"/>
</dbReference>
<keyword evidence="3" id="KW-0808">Transferase</keyword>
<protein>
    <submittedName>
        <fullName evidence="10">Uncharacterized protein</fullName>
    </submittedName>
</protein>
<keyword evidence="8" id="KW-0472">Membrane</keyword>
<proteinExistence type="inferred from homology"/>
<evidence type="ECO:0000313" key="10">
    <source>
        <dbReference type="EMBL" id="KAK6186456.1"/>
    </source>
</evidence>
<dbReference type="GO" id="GO:0001733">
    <property type="term" value="F:galactosylceramide sulfotransferase activity"/>
    <property type="evidence" value="ECO:0007669"/>
    <property type="project" value="InterPro"/>
</dbReference>
<dbReference type="InterPro" id="IPR027417">
    <property type="entry name" value="P-loop_NTPase"/>
</dbReference>
<dbReference type="SUPFAM" id="SSF52540">
    <property type="entry name" value="P-loop containing nucleoside triphosphate hydrolases"/>
    <property type="match status" value="1"/>
</dbReference>
<evidence type="ECO:0000313" key="11">
    <source>
        <dbReference type="Proteomes" id="UP001347796"/>
    </source>
</evidence>
<keyword evidence="7" id="KW-0333">Golgi apparatus</keyword>
<reference evidence="10 11" key="1">
    <citation type="submission" date="2024-01" db="EMBL/GenBank/DDBJ databases">
        <title>The genome of the rayed Mediterranean limpet Patella caerulea (Linnaeus, 1758).</title>
        <authorList>
            <person name="Anh-Thu Weber A."/>
            <person name="Halstead-Nussloch G."/>
        </authorList>
    </citation>
    <scope>NUCLEOTIDE SEQUENCE [LARGE SCALE GENOMIC DNA]</scope>
    <source>
        <strain evidence="10">AATW-2023a</strain>
        <tissue evidence="10">Whole specimen</tissue>
    </source>
</reference>
<evidence type="ECO:0000256" key="5">
    <source>
        <dbReference type="ARBA" id="ARBA00022968"/>
    </source>
</evidence>
<evidence type="ECO:0000256" key="7">
    <source>
        <dbReference type="ARBA" id="ARBA00023034"/>
    </source>
</evidence>
<evidence type="ECO:0000256" key="4">
    <source>
        <dbReference type="ARBA" id="ARBA00022692"/>
    </source>
</evidence>
<dbReference type="InterPro" id="IPR009729">
    <property type="entry name" value="Gal-3-0_sulfotransfrase"/>
</dbReference>
<keyword evidence="5" id="KW-0735">Signal-anchor</keyword>
<comment type="caution">
    <text evidence="10">The sequence shown here is derived from an EMBL/GenBank/DDBJ whole genome shotgun (WGS) entry which is preliminary data.</text>
</comment>
<dbReference type="PANTHER" id="PTHR14647:SF87">
    <property type="entry name" value="PUTATIVE-RELATED"/>
    <property type="match status" value="1"/>
</dbReference>
<accession>A0AAN8JZU0</accession>
<evidence type="ECO:0000256" key="8">
    <source>
        <dbReference type="ARBA" id="ARBA00023136"/>
    </source>
</evidence>
<gene>
    <name evidence="10" type="ORF">SNE40_008492</name>
</gene>
<organism evidence="10 11">
    <name type="scientific">Patella caerulea</name>
    <name type="common">Rayed Mediterranean limpet</name>
    <dbReference type="NCBI Taxonomy" id="87958"/>
    <lineage>
        <taxon>Eukaryota</taxon>
        <taxon>Metazoa</taxon>
        <taxon>Spiralia</taxon>
        <taxon>Lophotrochozoa</taxon>
        <taxon>Mollusca</taxon>
        <taxon>Gastropoda</taxon>
        <taxon>Patellogastropoda</taxon>
        <taxon>Patelloidea</taxon>
        <taxon>Patellidae</taxon>
        <taxon>Patella</taxon>
    </lineage>
</organism>
<evidence type="ECO:0000256" key="3">
    <source>
        <dbReference type="ARBA" id="ARBA00022679"/>
    </source>
</evidence>
<evidence type="ECO:0000256" key="9">
    <source>
        <dbReference type="ARBA" id="ARBA00023180"/>
    </source>
</evidence>
<sequence>MAAPIAIMQEASRYSDVTDCVTCEKKPSDHVVFIKVHKAASTTVMNVMLRYGLSRNLTIMLPRRYNCINELGTVSKRDVLPSITGKYDILCNHVIYNRTAIASFFPSDTKYVTILREPFEQFVSGFMFYRYVYPINYLKNFTSANPVHEFLSNPRKYEPANPMYSFTNNRMSLDLGYPDVSFKNMTYLDGFLKKLGKEFDLVMLAEYFDESVILLKRTLNWTLKDVLYISSNTFSKYKAKLNISVNDRLAYRQWAKADYALYQYFYDVFWRKVYDQGATFFQEVRTFRYLRKLMTDYCQQNRFIRSSVDLILQETDWSPDITITKNDCRVMLTAELNLIENMKRDYMFKFKDKVTRLLHKNSSWVYDYATKKLKHR</sequence>
<comment type="similarity">
    <text evidence="2">Belongs to the galactose-3-O-sulfotransferase family.</text>
</comment>
<keyword evidence="11" id="KW-1185">Reference proteome</keyword>
<keyword evidence="6" id="KW-1133">Transmembrane helix</keyword>
<evidence type="ECO:0000256" key="2">
    <source>
        <dbReference type="ARBA" id="ARBA00008124"/>
    </source>
</evidence>
<evidence type="ECO:0000256" key="6">
    <source>
        <dbReference type="ARBA" id="ARBA00022989"/>
    </source>
</evidence>
<keyword evidence="4" id="KW-0812">Transmembrane</keyword>
<dbReference type="Gene3D" id="3.40.50.300">
    <property type="entry name" value="P-loop containing nucleotide triphosphate hydrolases"/>
    <property type="match status" value="1"/>
</dbReference>
<dbReference type="GO" id="GO:0000139">
    <property type="term" value="C:Golgi membrane"/>
    <property type="evidence" value="ECO:0007669"/>
    <property type="project" value="UniProtKB-SubCell"/>
</dbReference>
<dbReference type="AlphaFoldDB" id="A0AAN8JZU0"/>
<name>A0AAN8JZU0_PATCE</name>
<dbReference type="Proteomes" id="UP001347796">
    <property type="component" value="Unassembled WGS sequence"/>
</dbReference>
<dbReference type="Pfam" id="PF06990">
    <property type="entry name" value="Gal-3-0_sulfotr"/>
    <property type="match status" value="1"/>
</dbReference>
<dbReference type="PANTHER" id="PTHR14647">
    <property type="entry name" value="GALACTOSE-3-O-SULFOTRANSFERASE"/>
    <property type="match status" value="1"/>
</dbReference>
<dbReference type="EMBL" id="JAZGQO010000006">
    <property type="protein sequence ID" value="KAK6186456.1"/>
    <property type="molecule type" value="Genomic_DNA"/>
</dbReference>
<comment type="subcellular location">
    <subcellularLocation>
        <location evidence="1">Golgi apparatus membrane</location>
        <topology evidence="1">Single-pass type II membrane protein</topology>
    </subcellularLocation>
</comment>
<keyword evidence="9" id="KW-0325">Glycoprotein</keyword>
<evidence type="ECO:0000256" key="1">
    <source>
        <dbReference type="ARBA" id="ARBA00004323"/>
    </source>
</evidence>